<keyword evidence="2" id="KW-1185">Reference proteome</keyword>
<protein>
    <submittedName>
        <fullName evidence="1">Uncharacterized protein</fullName>
    </submittedName>
</protein>
<dbReference type="OrthoDB" id="3692316at2"/>
<accession>A0A4R4ZTW6</accession>
<organism evidence="1 2">
    <name type="scientific">Kribbella antibiotica</name>
    <dbReference type="NCBI Taxonomy" id="190195"/>
    <lineage>
        <taxon>Bacteria</taxon>
        <taxon>Bacillati</taxon>
        <taxon>Actinomycetota</taxon>
        <taxon>Actinomycetes</taxon>
        <taxon>Propionibacteriales</taxon>
        <taxon>Kribbellaceae</taxon>
        <taxon>Kribbella</taxon>
    </lineage>
</organism>
<comment type="caution">
    <text evidence="1">The sequence shown here is derived from an EMBL/GenBank/DDBJ whole genome shotgun (WGS) entry which is preliminary data.</text>
</comment>
<dbReference type="AlphaFoldDB" id="A0A4R4ZTW6"/>
<reference evidence="1 2" key="1">
    <citation type="submission" date="2019-03" db="EMBL/GenBank/DDBJ databases">
        <title>Draft genome sequences of novel Actinobacteria.</title>
        <authorList>
            <person name="Sahin N."/>
            <person name="Ay H."/>
            <person name="Saygin H."/>
        </authorList>
    </citation>
    <scope>NUCLEOTIDE SEQUENCE [LARGE SCALE GENOMIC DNA]</scope>
    <source>
        <strain evidence="1 2">JCM 13523</strain>
    </source>
</reference>
<name>A0A4R4ZTW6_9ACTN</name>
<dbReference type="RefSeq" id="WP_132166198.1">
    <property type="nucleotide sequence ID" value="NZ_SMKX01000011.1"/>
</dbReference>
<evidence type="ECO:0000313" key="1">
    <source>
        <dbReference type="EMBL" id="TDD61786.1"/>
    </source>
</evidence>
<dbReference type="Proteomes" id="UP000295124">
    <property type="component" value="Unassembled WGS sequence"/>
</dbReference>
<dbReference type="EMBL" id="SMKX01000011">
    <property type="protein sequence ID" value="TDD61786.1"/>
    <property type="molecule type" value="Genomic_DNA"/>
</dbReference>
<gene>
    <name evidence="1" type="ORF">E1263_06225</name>
</gene>
<proteinExistence type="predicted"/>
<evidence type="ECO:0000313" key="2">
    <source>
        <dbReference type="Proteomes" id="UP000295124"/>
    </source>
</evidence>
<sequence length="199" mass="21206">MSAVMFPVGHYNGVLPSAIGAPNHVVRVGMAHHRLTAAEFTAWMLAHGLGDAAGEPWTSRQIVRQGNELGLDDIAEDLTELAGRGLVVPIDAADPDIADLAGSYQLHGLMIGLGDTAERPGHHRIGLPETGTVAVLDPDSYELWRWARTTPSLWASCTLRAALTSTTDRVDDPITAVGGVLRDVRNLVAQGCGYLDVVR</sequence>